<comment type="caution">
    <text evidence="1">The sequence shown here is derived from an EMBL/GenBank/DDBJ whole genome shotgun (WGS) entry which is preliminary data.</text>
</comment>
<organism evidence="1 2">
    <name type="scientific">Fusarium austroafricanum</name>
    <dbReference type="NCBI Taxonomy" id="2364996"/>
    <lineage>
        <taxon>Eukaryota</taxon>
        <taxon>Fungi</taxon>
        <taxon>Dikarya</taxon>
        <taxon>Ascomycota</taxon>
        <taxon>Pezizomycotina</taxon>
        <taxon>Sordariomycetes</taxon>
        <taxon>Hypocreomycetidae</taxon>
        <taxon>Hypocreales</taxon>
        <taxon>Nectriaceae</taxon>
        <taxon>Fusarium</taxon>
        <taxon>Fusarium concolor species complex</taxon>
    </lineage>
</organism>
<sequence length="364" mass="41752">MASLPSSAGETPSSLDILDNDHRATLDRAVRNILSTEVAELAYAQILDGLPTEKSWRESLEFVRDHPILTINHSDICPGYVEKAREFRAQFDLSQLQLDTRTLEKFQATNSGSEQFNLRLIELVVVACHQIGAYLFELDDGAHKHKFYQDWIEKVLEEKEAGVESRRYCDPPPIAFSHRVYRFPEQYPRGVADMAGYWAESKIFGGVIVFDRGETDKECKAMWIHGDLGRGPRTLYPPTKEQFDAIVKFLTSSPDKNPECPFPIHGTDSNRPRWHPYHAFAYYHIFRDRYERKLPPDPPQPGCVRDGRDWPELKDRHILMLGELLNPQGEPYVSDDEYAAAEERIDNITPSSPLWRSYNGNQGA</sequence>
<reference evidence="1" key="1">
    <citation type="submission" date="2020-01" db="EMBL/GenBank/DDBJ databases">
        <title>Identification and distribution of gene clusters putatively required for synthesis of sphingolipid metabolism inhibitors in phylogenetically diverse species of the filamentous fungus Fusarium.</title>
        <authorList>
            <person name="Kim H.-S."/>
            <person name="Busman M."/>
            <person name="Brown D.W."/>
            <person name="Divon H."/>
            <person name="Uhlig S."/>
            <person name="Proctor R.H."/>
        </authorList>
    </citation>
    <scope>NUCLEOTIDE SEQUENCE</scope>
    <source>
        <strain evidence="1">NRRL 53441</strain>
    </source>
</reference>
<keyword evidence="2" id="KW-1185">Reference proteome</keyword>
<dbReference type="OrthoDB" id="5346581at2759"/>
<evidence type="ECO:0000313" key="2">
    <source>
        <dbReference type="Proteomes" id="UP000605986"/>
    </source>
</evidence>
<accession>A0A8H4K610</accession>
<evidence type="ECO:0000313" key="1">
    <source>
        <dbReference type="EMBL" id="KAF4443139.1"/>
    </source>
</evidence>
<dbReference type="Proteomes" id="UP000605986">
    <property type="component" value="Unassembled WGS sequence"/>
</dbReference>
<gene>
    <name evidence="1" type="ORF">F53441_11538</name>
</gene>
<name>A0A8H4K610_9HYPO</name>
<proteinExistence type="predicted"/>
<dbReference type="AlphaFoldDB" id="A0A8H4K610"/>
<dbReference type="EMBL" id="JAADJG010000582">
    <property type="protein sequence ID" value="KAF4443139.1"/>
    <property type="molecule type" value="Genomic_DNA"/>
</dbReference>
<protein>
    <submittedName>
        <fullName evidence="1">Uncharacterized protein</fullName>
    </submittedName>
</protein>